<dbReference type="InterPro" id="IPR041190">
    <property type="entry name" value="Midasin_AAA_lid_5"/>
</dbReference>
<dbReference type="InterPro" id="IPR011704">
    <property type="entry name" value="ATPase_dyneun-rel_AAA"/>
</dbReference>
<feature type="domain" description="VWFA" evidence="11">
    <location>
        <begin position="5218"/>
        <end position="5414"/>
    </location>
</feature>
<dbReference type="FunFam" id="3.40.50.300:FF:000142">
    <property type="entry name" value="Midasin"/>
    <property type="match status" value="1"/>
</dbReference>
<evidence type="ECO:0000256" key="10">
    <source>
        <dbReference type="SAM" id="MobiDB-lite"/>
    </source>
</evidence>
<dbReference type="InterPro" id="IPR002035">
    <property type="entry name" value="VWF_A"/>
</dbReference>
<feature type="region of interest" description="Disordered" evidence="10">
    <location>
        <begin position="3955"/>
        <end position="3981"/>
    </location>
</feature>
<feature type="compositionally biased region" description="Basic and acidic residues" evidence="10">
    <location>
        <begin position="5029"/>
        <end position="5065"/>
    </location>
</feature>
<keyword evidence="6" id="KW-0067">ATP-binding</keyword>
<comment type="similarity">
    <text evidence="3">Belongs to the midasin family.</text>
</comment>
<dbReference type="FunFam" id="3.40.50.300:FF:000582">
    <property type="entry name" value="Midasin"/>
    <property type="match status" value="1"/>
</dbReference>
<dbReference type="GO" id="GO:0005524">
    <property type="term" value="F:ATP binding"/>
    <property type="evidence" value="ECO:0007669"/>
    <property type="project" value="UniProtKB-KW"/>
</dbReference>
<evidence type="ECO:0000313" key="13">
    <source>
        <dbReference type="Proteomes" id="UP000243579"/>
    </source>
</evidence>
<feature type="compositionally biased region" description="Acidic residues" evidence="10">
    <location>
        <begin position="4715"/>
        <end position="4730"/>
    </location>
</feature>
<feature type="region of interest" description="Disordered" evidence="10">
    <location>
        <begin position="4520"/>
        <end position="5082"/>
    </location>
</feature>
<dbReference type="InterPro" id="IPR048617">
    <property type="entry name" value="MDN1_AAA_lid_4"/>
</dbReference>
<evidence type="ECO:0000256" key="1">
    <source>
        <dbReference type="ARBA" id="ARBA00004604"/>
    </source>
</evidence>
<dbReference type="CDD" id="cd00009">
    <property type="entry name" value="AAA"/>
    <property type="match status" value="2"/>
</dbReference>
<evidence type="ECO:0000256" key="3">
    <source>
        <dbReference type="ARBA" id="ARBA00007188"/>
    </source>
</evidence>
<feature type="compositionally biased region" description="Basic and acidic residues" evidence="10">
    <location>
        <begin position="4937"/>
        <end position="4958"/>
    </location>
</feature>
<feature type="compositionally biased region" description="Acidic residues" evidence="10">
    <location>
        <begin position="4696"/>
        <end position="4707"/>
    </location>
</feature>
<feature type="compositionally biased region" description="Acidic residues" evidence="10">
    <location>
        <begin position="3959"/>
        <end position="3978"/>
    </location>
</feature>
<dbReference type="FunFam" id="3.40.50.300:FF:001368">
    <property type="entry name" value="Midasin"/>
    <property type="match status" value="1"/>
</dbReference>
<dbReference type="Pfam" id="PF17865">
    <property type="entry name" value="AAA_lid_5"/>
    <property type="match status" value="1"/>
</dbReference>
<feature type="compositionally biased region" description="Acidic residues" evidence="10">
    <location>
        <begin position="4760"/>
        <end position="4808"/>
    </location>
</feature>
<dbReference type="Gene3D" id="3.40.50.410">
    <property type="entry name" value="von Willebrand factor, type A domain"/>
    <property type="match status" value="1"/>
</dbReference>
<dbReference type="Pfam" id="PF07728">
    <property type="entry name" value="AAA_5"/>
    <property type="match status" value="8"/>
</dbReference>
<dbReference type="Gene3D" id="3.40.50.300">
    <property type="entry name" value="P-loop containing nucleotide triphosphate hydrolases"/>
    <property type="match status" value="7"/>
</dbReference>
<dbReference type="InterPro" id="IPR012099">
    <property type="entry name" value="Midasin"/>
</dbReference>
<feature type="compositionally biased region" description="Basic and acidic residues" evidence="10">
    <location>
        <begin position="4566"/>
        <end position="4584"/>
    </location>
</feature>
<evidence type="ECO:0000256" key="9">
    <source>
        <dbReference type="ARBA" id="ARBA00077000"/>
    </source>
</evidence>
<evidence type="ECO:0000259" key="11">
    <source>
        <dbReference type="PROSITE" id="PS50234"/>
    </source>
</evidence>
<dbReference type="SUPFAM" id="SSF53300">
    <property type="entry name" value="vWA-like"/>
    <property type="match status" value="1"/>
</dbReference>
<protein>
    <recommendedName>
        <fullName evidence="4">Midasin</fullName>
    </recommendedName>
    <alternativeName>
        <fullName evidence="9">MIDAS-containing protein</fullName>
    </alternativeName>
</protein>
<evidence type="ECO:0000256" key="7">
    <source>
        <dbReference type="ARBA" id="ARBA00023186"/>
    </source>
</evidence>
<dbReference type="PIRSF" id="PIRSF010340">
    <property type="entry name" value="Midasin"/>
    <property type="match status" value="1"/>
</dbReference>
<gene>
    <name evidence="12" type="ORF">ACHHYP_09398</name>
</gene>
<accession>A0A1V9YN45</accession>
<dbReference type="GO" id="GO:0000055">
    <property type="term" value="P:ribosomal large subunit export from nucleus"/>
    <property type="evidence" value="ECO:0007669"/>
    <property type="project" value="TreeGrafter"/>
</dbReference>
<feature type="compositionally biased region" description="Acidic residues" evidence="10">
    <location>
        <begin position="4594"/>
        <end position="4629"/>
    </location>
</feature>
<dbReference type="Proteomes" id="UP000243579">
    <property type="component" value="Unassembled WGS sequence"/>
</dbReference>
<feature type="non-terminal residue" evidence="12">
    <location>
        <position position="1"/>
    </location>
</feature>
<dbReference type="GO" id="GO:0005654">
    <property type="term" value="C:nucleoplasm"/>
    <property type="evidence" value="ECO:0007669"/>
    <property type="project" value="UniProtKB-SubCell"/>
</dbReference>
<dbReference type="GO" id="GO:0005730">
    <property type="term" value="C:nucleolus"/>
    <property type="evidence" value="ECO:0007669"/>
    <property type="project" value="UniProtKB-SubCell"/>
</dbReference>
<proteinExistence type="inferred from homology"/>
<evidence type="ECO:0000256" key="2">
    <source>
        <dbReference type="ARBA" id="ARBA00004642"/>
    </source>
</evidence>
<dbReference type="PANTHER" id="PTHR48103">
    <property type="entry name" value="MIDASIN-RELATED"/>
    <property type="match status" value="1"/>
</dbReference>
<evidence type="ECO:0000256" key="5">
    <source>
        <dbReference type="ARBA" id="ARBA00022741"/>
    </source>
</evidence>
<feature type="compositionally biased region" description="Acidic residues" evidence="10">
    <location>
        <begin position="5066"/>
        <end position="5082"/>
    </location>
</feature>
<feature type="compositionally biased region" description="Acidic residues" evidence="10">
    <location>
        <begin position="4867"/>
        <end position="4891"/>
    </location>
</feature>
<dbReference type="OrthoDB" id="5186at2759"/>
<name>A0A1V9YN45_ACHHY</name>
<dbReference type="SMART" id="SM00382">
    <property type="entry name" value="AAA"/>
    <property type="match status" value="6"/>
</dbReference>
<comment type="subcellular location">
    <subcellularLocation>
        <location evidence="1">Nucleus</location>
        <location evidence="1">Nucleolus</location>
    </subcellularLocation>
    <subcellularLocation>
        <location evidence="2">Nucleus</location>
        <location evidence="2">Nucleoplasm</location>
    </subcellularLocation>
</comment>
<dbReference type="InterPro" id="IPR027417">
    <property type="entry name" value="P-loop_NTPase"/>
</dbReference>
<organism evidence="12 13">
    <name type="scientific">Achlya hypogyna</name>
    <name type="common">Oomycete</name>
    <name type="synonym">Protoachlya hypogyna</name>
    <dbReference type="NCBI Taxonomy" id="1202772"/>
    <lineage>
        <taxon>Eukaryota</taxon>
        <taxon>Sar</taxon>
        <taxon>Stramenopiles</taxon>
        <taxon>Oomycota</taxon>
        <taxon>Saprolegniomycetes</taxon>
        <taxon>Saprolegniales</taxon>
        <taxon>Achlyaceae</taxon>
        <taxon>Achlya</taxon>
    </lineage>
</organism>
<dbReference type="GO" id="GO:0030687">
    <property type="term" value="C:preribosome, large subunit precursor"/>
    <property type="evidence" value="ECO:0007669"/>
    <property type="project" value="TreeGrafter"/>
</dbReference>
<dbReference type="GO" id="GO:0016887">
    <property type="term" value="F:ATP hydrolysis activity"/>
    <property type="evidence" value="ECO:0007669"/>
    <property type="project" value="InterPro"/>
</dbReference>
<dbReference type="STRING" id="1202772.A0A1V9YN45"/>
<comment type="caution">
    <text evidence="12">The sequence shown here is derived from an EMBL/GenBank/DDBJ whole genome shotgun (WGS) entry which is preliminary data.</text>
</comment>
<reference evidence="12 13" key="1">
    <citation type="journal article" date="2014" name="Genome Biol. Evol.">
        <title>The secreted proteins of Achlya hypogyna and Thraustotheca clavata identify the ancestral oomycete secretome and reveal gene acquisitions by horizontal gene transfer.</title>
        <authorList>
            <person name="Misner I."/>
            <person name="Blouin N."/>
            <person name="Leonard G."/>
            <person name="Richards T.A."/>
            <person name="Lane C.E."/>
        </authorList>
    </citation>
    <scope>NUCLEOTIDE SEQUENCE [LARGE SCALE GENOMIC DNA]</scope>
    <source>
        <strain evidence="12 13">ATCC 48635</strain>
    </source>
</reference>
<feature type="compositionally biased region" description="Basic and acidic residues" evidence="10">
    <location>
        <begin position="4681"/>
        <end position="4692"/>
    </location>
</feature>
<dbReference type="FunFam" id="3.40.50.300:FF:001384">
    <property type="entry name" value="Midasin"/>
    <property type="match status" value="1"/>
</dbReference>
<dbReference type="EMBL" id="JNBR01001460">
    <property type="protein sequence ID" value="OQR87196.1"/>
    <property type="molecule type" value="Genomic_DNA"/>
</dbReference>
<evidence type="ECO:0000256" key="4">
    <source>
        <dbReference type="ARBA" id="ARBA00017143"/>
    </source>
</evidence>
<keyword evidence="13" id="KW-1185">Reference proteome</keyword>
<evidence type="ECO:0000256" key="6">
    <source>
        <dbReference type="ARBA" id="ARBA00022840"/>
    </source>
</evidence>
<dbReference type="Pfam" id="PF21108">
    <property type="entry name" value="MDN1_4th"/>
    <property type="match status" value="1"/>
</dbReference>
<keyword evidence="8" id="KW-0539">Nucleus</keyword>
<dbReference type="InterPro" id="IPR003593">
    <property type="entry name" value="AAA+_ATPase"/>
</dbReference>
<evidence type="ECO:0000256" key="8">
    <source>
        <dbReference type="ARBA" id="ARBA00023242"/>
    </source>
</evidence>
<dbReference type="InterPro" id="IPR040848">
    <property type="entry name" value="AAA_lid_7"/>
</dbReference>
<dbReference type="InterPro" id="IPR036465">
    <property type="entry name" value="vWFA_dom_sf"/>
</dbReference>
<evidence type="ECO:0000313" key="12">
    <source>
        <dbReference type="EMBL" id="OQR87196.1"/>
    </source>
</evidence>
<dbReference type="PROSITE" id="PS50234">
    <property type="entry name" value="VWFA"/>
    <property type="match status" value="1"/>
</dbReference>
<feature type="compositionally biased region" description="Basic and acidic residues" evidence="10">
    <location>
        <begin position="4825"/>
        <end position="4835"/>
    </location>
</feature>
<keyword evidence="7" id="KW-0143">Chaperone</keyword>
<dbReference type="GO" id="GO:0000027">
    <property type="term" value="P:ribosomal large subunit assembly"/>
    <property type="evidence" value="ECO:0007669"/>
    <property type="project" value="InterPro"/>
</dbReference>
<feature type="compositionally biased region" description="Acidic residues" evidence="10">
    <location>
        <begin position="5003"/>
        <end position="5028"/>
    </location>
</feature>
<dbReference type="SUPFAM" id="SSF52540">
    <property type="entry name" value="P-loop containing nucleoside triphosphate hydrolases"/>
    <property type="match status" value="6"/>
</dbReference>
<dbReference type="Pfam" id="PF17867">
    <property type="entry name" value="AAA_lid_7"/>
    <property type="match status" value="3"/>
</dbReference>
<dbReference type="PANTHER" id="PTHR48103:SF2">
    <property type="entry name" value="MIDASIN"/>
    <property type="match status" value="1"/>
</dbReference>
<keyword evidence="5" id="KW-0547">Nucleotide-binding</keyword>
<feature type="compositionally biased region" description="Acidic residues" evidence="10">
    <location>
        <begin position="4739"/>
        <end position="4752"/>
    </location>
</feature>
<sequence length="5425" mass="599303">ETPAVHAHGQFASQLQLTRGCRACLSVPFRVSGCYPDKAPPIKPRGLLIGLVPIRIVTTQVQDMADLAEAVRVFTAQLDHELSPALSAKVRATLGAAPSNLVGLATILAADEPELCAIVCRHFRPFLLELSARLLSMTFDDHKHERLALTYARVLAVTSRIWPLVQPWFETATCFFHHIDSMSVARKRRAAMTGHLLTATQLDTVASMWNWAPFYALCTVDQDATVRTEAMAAAALLLRMDNLTRDAFFGTMPSSSLPAAPMPLTTRTLHQESGETLPASLCNLCGILVPYRHTNHEAVYPPLVETPSMVAALRSLAISLSLRRPLLVTGTDGAGKTALVRELAQRTGHSDLVELHLDDQMDSKTLLGSYVCTDVPGEFTWQPGALTQAVTEGRWVLIEDIDRASMDVLAALLPLLTTQELLVRGHRVPAAPGFQLLATSRKPISAMPKGFPLSLWHRVPVTPLDMAEIALVVAVQFPRLPAHVTERLLATFALVTDDSAVVWRTARQSYGRAFSLRDVLKWCRRITKLHGSIDDGQYLTQAMRDDFAREAWDVFCMGIREMDHRVAAATSIAGLWDVQPEVVETQLRAHRPNFVPHHASVTVGRIQLQTLPQATSTGHQIPFVLTGHSLRLMEQLAATVATHEPTLLVGETGCGKTTLIQYLATSMGQTLVVQNLNVQSDSADLLGGYKPVDVYQLARPLYMDFVNLFSATFPSSANASFLHAIQSAFTAKQYKKMTQGMAKAITMADAKAKKQKLEASALTWAQFGAALAKFTRQHHQVETSFAFSFVEGMLVQAMKAGHWILLDEINLAGADTLERLASVLEGEHSGLSLTERGDVDVLKPHPNFRVFAAMNPPTDVGKKDLPPSLRNRFTQVYVDECVCPRDLTLLVTQQWKEMVGAPVAETVEFYLAARQMAIDVLNDGARQRPRYSLRTLTRSLLMTKTMLQRGYSLPRALYESFSMGFATQLDAPSRTLMMKTIKKTFAPNIKSRELDQAPPRPRKSDKDEYELVSSYWVPRGTLEPVDDAVADPTTNLKKFVLTPSVDQNLRHIARAVVIGKYPLLLQGPTSAGKTSLILYVAARLGQKCVRINNHEHTDIQEYLGAYVSDKDGKLSFQEGVLVQAVRHGWWIILDELNLAPSEVLEALNRLLDDNRELYIPETQTTITPHPRFMLFATQNPPGLYGGRKVLSRAFRNRFIELQVDEVPAKELQQILQERSALPPSFCTLLIDIMLDLQRVRAQSSVFAGKAGFITTRDLLRWAQRAPTTKQRVAEEGYFLLAERLRKDEDKLVVQEVLEKRCGVKIDLEALYNGVAATTTDVIGDIPPEVWGTPEQFAQVQAKLQDADAKGNHAGLSSISITSSLRRLFALVGRCLQHKEPVLLVGDTGCGKTTVCQLYSLLFDQTLHILNCHQHTETADFLGSLRPVRAKEQVLRQLQAALAALDGHVAAHYADAVDTGALRGDFNLATVGGIIDMLLPKVAAVASADDTHFAELHASILALKTKAVALFEWVDGPLVSSMKAGDLLLVDEINLADDAVLERLNSVLEPSRGLVLAEKGDSAEHITAAEPWRILATMNPGGDFGKRELSPALRNRFTEIWVPSLSRMDDLEIVIRDRLAPPTRHLADPVLAFVQQFNAKFATNGWKVTLRDLLSWLDFVRASGLDPPTAYVQGAALAVLDGLGLGSTQSLHAATTARTLAYGMLEAALPSTTATTPSMDWIDDGAMCGVEPFLIAKGPAPVVPQPFSLAAPTTLSNLHRVLRALQVPRPILLEGSPGVGKTSLIHALAQLSGHTLVRINLSEQTDVADLFGSDLPSTDADAASPFSWCDGVFLRALKAGHWVLLDELNLASQSVLEGLNACLDHRGTVYIPEIDQSFVCPKSFRVFAAQNPLRQGGGRKGLPKSFLNRFTRVVVDSLHDTDLRVIATALYPSIPAEAVHKMIAFNNDVHHATMVACSFGRHGAPWEFNLRDVFRWCTLIETFQAAPYDVAAFIPMLYALRFRTAADRATIATKRIEAFGAHGPAPPVFQLTPAYLQVGSAILPRVGAVAANLSALPPLLNQWLPPMEALMHCLHLQWPALLVGPSGSGKTSIVRLLAAMTGRKLHELGLSTGTDATELLGCFEQVDVQRRVQEAQHQLDDVVLLLQQRLLVAGNPTVLNAVAQAVAAVQQRQAAWKTHKGEMDPMIVDLLQQVLDTVRPHVVSAQTATVASIDDQLRSIRQLVASPARGSCFEWVDGALLRAMEQGDWLLLDNVNFCSASVLDRLNSLLEINGELLVNECGVVNGTLRVVKPHPDFRIFLAMDAQFGEVSRAMRNRCIEIALVPVDGAEGPKVDFCALVQGAASVPYPLAVYDRLHALHYAHAALDKSISLRHVVNWSQLVQSLVDHGTAFTDATEQATRAIYATSFEWTDAMVSSGDSGTGPVSTHLLVRDAVTGMHQRDARLPLYLASAPSQLLEWITLWTAAEVSDKWPRHLMLNDAGVWADCAEHGLRNATAALAEQLLPWALYRSGQPSGFHSASAHPFGAWLGSEVLLQSIVNGLSSAIRSVAPAPLTDLVVNPPALAVLKSKLQQQGDADAAAAQWQPIKALTQSLKMLQHMWWPRYQEHVLLGLTTTDASSSSKKTKRQLKRKKAGPATLLNVSYECFVHGAESVDVDNAIVPILYPFLHAFDAVLDECVQLTMYKVLSPASVAIVEKVVELRYALGRVFSQPADGPFPWHPFLVVWQWLLKAFASFETHVLALSTAVVHAKDMIERMEFAIGSVMGVSRAKDTLWKRGGHRQLPPSLQTWSAIAKVETLATTATGELVAQGHQQQVSLLDMLCTTSSVYAFTPSSLLSVPHAFRTELLHALTTYAWFIETANESFSTLAQLPTSLSARFAAMQATYAKEHEHMLVHLQPPDDDEDRGETKTVLLLSDDNSKVVEMWIQLQLSPLRELLYLRLEYQIVALLAELLVAPLATFPTKVPVVLRCIDKWLPLQRFVPTRSPVTLVPYQDILWRGHRYTDGDASLVLDDHAEYKRVLAKHMQSVFVSFHERLWSSSILHADKISNRVYHTEAQATVLSATGGLLRLHQAVETTLALHYLQPSKQTPIVDVTAATLKLQQAIAHWLDHHDCADLDALSGAYWWHLLSATVLVFCPEAAAALDVYAASKDAAPLLSVLATVKDARFQQSLPVLAACLRLSAALSAGSMAQQGMQWTLLGLWRFGLLTPTSPLDPALRPLIKRDVLLGQLAAASFRSTVDTVLHAQSPQAYAATDVDAIVAKVDALTDKAIARPCDDALFGAAFQEIVRFGTTIMTPKLVGWCEALAAGENGAHVLRELIMFQQTTESFVRRLQQKFDVFRDVTEPIVAAIYHTKDGLSLLMSVLQAQEKPVIASLARTLLSVPSPASLPATASALLDHGAVLDAHNVPLVDRLTTALYQLELQHTDQRQLFRTTAAASGVTLQVAQTIFDGYMQLWSENQAEMDKKREQEDQLFRFKARTLEIDSEEQILEREYRQQFPDFAKAFADLLEDPLTASPTDADPTVDAAPLPDAVIQLVAHAHERLFTQHARSPTSRAAAVQAMYEVGFHLKQSVNELRDERLDAATRGGHVVYAQQTLAQQAPASSVVFSQLSAAYVAGIDFHRDPHVKEVVMVRGPLQKFMLRVRALLQQWPDNAILQKLLLVANRLRQMSMHVPLAQILVGVELLLKHAQEWQAIASRDVSIADEIAALSGLVVRWRKLELYSWPQLMLIKERKYQLEARKAWFHLYTLLTSPPAADETVVAEVATLDWMFRAAAMPDTELLAKGWRFQLFDTMDAFLRTCTVGQFQTRLVLLYAFCGQLFMEATHSGALSTRRLASTLYHLYRFYAQHLTHGCHPLWARLRAPIQTQLNDFIKISKWDEQTYYSLAASAEKSHRKLMKFVRDYEEILDMPMQTFIDKVVDGNITNEKYDGIQALQTTWNDLKARDDPIELVADSENADDEDEDEDGDAPMADEPEPVKDAWRVVVMPAKASETAVFALPAEWASAVDGLRWVAQLPTLTRKIQKYTATELLADAALRRNQAGRHVGEELCETILYRIEKLKSESAPKGAKKKALVDLLAELKSQGFSYLKTRTPPQQQHMQSLLELDVPVVTNCLRLHQFVVRREALADVAGLWAHADSYYYRYLSQIQSMRFTVASGYNKDISWSEVDRMSGYAENMLHTMLQQRALLAQMTVAHEGLLFGLAQLSTLPAADDLVHAQRFLADWRDAQVDGLLRLTKWVDELRLLFPTEPVLDQLLSALQTAGATVARASVAAHSGIPEVPANDGNFEPSTSFGFQDKSASVATGFSPQLLQNAAVVWLDPAPLLAAASGIDAVVAQLAAFCENKTVVSIADALLTLQTEHQNWQAQADAHRASALAVDTSVVADVGATFNTLVEGILVSIQAACTHFEAAPTDDDASLVACHEHLVGLVNRSQVHKLPGQLAAVFALLQGQNATCVRPCLGWLQSLVPALQTLVQWHYQLLADVIYVHKSMAKCQFVIVRVFRTLLSNGFCKAPEEKEDDSTGGQFNFEDDVEGTGMGEGDGKKDVSDQIEDEEQLLGLKGDEPPPEQEKKDKEKDDSGLEMQNDFDGALEDVDDDDDNQDDDKDDDQEELDREMGDFDEDNVVDEKRWGEDSDDEEDQIDKDKEKFDDKEMEGEALEDEVRGKDDDDAGDDDDKDKKEPEKKDKPPAAADDDTPEAEGDDDKDKMPEDEINEDLEDKYEEDHDDIAPRDANPDDEESKPEEEEFADDMKLDGDGDDDKEADDPEIDEAMPEDETPEGDGTDETAAPEEDEPKEDETEEEMPDPVSMGAGVDDQEAPPEEQKDDTKLEEEVPEEVMPEDPTKDESHNAGAVAGLESKDGADAMEPEEVQDEEENADEEMADAEDTSEQKQDRQGGQANPDGKELQSVHSDVAADPQSRERKEPNPYQNPRKAQEHWRKRMEILDSDATKDQQPDAADTDDTADKQDDGGVGELADDDEKAELALAPTEDTVMHGADDDGDEEKPDEPMDDDAPVDAPEETPVADDKSRTDIDEDKDDKVPKAPQDKLKQSKDQGLKADELMDDIPDDNMQDSDDDARDDFERRIDEEVDEFAPVVASGADAGGESGLDRATSYDVDALRAQLDAAMQCPTVDSIERGTALWHTYDHLTRAGAQRLCEQLRLVLAPMLRSRLQGDYRTGKRINMRKVIPYIASSFRKDKIWLRRTKPSKRAYQVMVAIDDSESMADNHAGRLALEALTTLCKGMTQLEVGDISVVKFGAAVELLHPFDLPFTDDAGARVIRAFGFDQTKTHMVQTLEAIVGLLDQAKAQSHHHGSEITQIVFMISDGRFDKDGRTRMQKLVQHAMEKQQLIVLLIVDHPKDGQGICDTQSVAFVRGKVEMTPYMDNFPFPYYVIMKDTTLLPETLCNALRQWFELLQGSD</sequence>